<dbReference type="GO" id="GO:0003677">
    <property type="term" value="F:DNA binding"/>
    <property type="evidence" value="ECO:0007669"/>
    <property type="project" value="InterPro"/>
</dbReference>
<evidence type="ECO:0000256" key="3">
    <source>
        <dbReference type="SAM" id="MobiDB-lite"/>
    </source>
</evidence>
<protein>
    <submittedName>
        <fullName evidence="5">ATP-binding cassette domain-containing protein</fullName>
    </submittedName>
</protein>
<evidence type="ECO:0000313" key="6">
    <source>
        <dbReference type="Proteomes" id="UP000824035"/>
    </source>
</evidence>
<feature type="compositionally biased region" description="Low complexity" evidence="3">
    <location>
        <begin position="173"/>
        <end position="183"/>
    </location>
</feature>
<evidence type="ECO:0000313" key="5">
    <source>
        <dbReference type="EMBL" id="HIZ31087.1"/>
    </source>
</evidence>
<feature type="domain" description="ABC transporter" evidence="4">
    <location>
        <begin position="1"/>
        <end position="106"/>
    </location>
</feature>
<name>A0A9D2IZW8_9FIRM</name>
<reference evidence="5" key="2">
    <citation type="submission" date="2021-04" db="EMBL/GenBank/DDBJ databases">
        <authorList>
            <person name="Gilroy R."/>
        </authorList>
    </citation>
    <scope>NUCLEOTIDE SEQUENCE</scope>
    <source>
        <strain evidence="5">ChiGjej4B4-18154</strain>
    </source>
</reference>
<dbReference type="AlphaFoldDB" id="A0A9D2IZW8"/>
<dbReference type="Gene3D" id="3.40.50.300">
    <property type="entry name" value="P-loop containing nucleotide triphosphate hydrolases"/>
    <property type="match status" value="1"/>
</dbReference>
<dbReference type="InterPro" id="IPR003439">
    <property type="entry name" value="ABC_transporter-like_ATP-bd"/>
</dbReference>
<evidence type="ECO:0000259" key="4">
    <source>
        <dbReference type="Pfam" id="PF00005"/>
    </source>
</evidence>
<reference evidence="5" key="1">
    <citation type="journal article" date="2021" name="PeerJ">
        <title>Extensive microbial diversity within the chicken gut microbiome revealed by metagenomics and culture.</title>
        <authorList>
            <person name="Gilroy R."/>
            <person name="Ravi A."/>
            <person name="Getino M."/>
            <person name="Pursley I."/>
            <person name="Horton D.L."/>
            <person name="Alikhan N.F."/>
            <person name="Baker D."/>
            <person name="Gharbi K."/>
            <person name="Hall N."/>
            <person name="Watson M."/>
            <person name="Adriaenssens E.M."/>
            <person name="Foster-Nyarko E."/>
            <person name="Jarju S."/>
            <person name="Secka A."/>
            <person name="Antonio M."/>
            <person name="Oren A."/>
            <person name="Chaudhuri R.R."/>
            <person name="La Ragione R."/>
            <person name="Hildebrand F."/>
            <person name="Pallen M.J."/>
        </authorList>
    </citation>
    <scope>NUCLEOTIDE SEQUENCE</scope>
    <source>
        <strain evidence="5">ChiGjej4B4-18154</strain>
    </source>
</reference>
<dbReference type="InterPro" id="IPR037118">
    <property type="entry name" value="Val-tRNA_synth_C_sf"/>
</dbReference>
<dbReference type="InterPro" id="IPR051309">
    <property type="entry name" value="ABCF_ATPase"/>
</dbReference>
<dbReference type="Proteomes" id="UP000824035">
    <property type="component" value="Unassembled WGS sequence"/>
</dbReference>
<comment type="caution">
    <text evidence="5">The sequence shown here is derived from an EMBL/GenBank/DDBJ whole genome shotgun (WGS) entry which is preliminary data.</text>
</comment>
<dbReference type="PANTHER" id="PTHR42855:SF2">
    <property type="entry name" value="DRUG RESISTANCE ABC TRANSPORTER,ATP-BINDING PROTEIN"/>
    <property type="match status" value="1"/>
</dbReference>
<sequence>KSTLLQVLDGHRRPSSGMVRLGQGARPSIFTQQQARRAGRVIDAIWDKYPRFTELEVRSHLARFNFRGEDVFKPCSNLSGGELGRLRLAEMVLERPNLLFMDEPTNHLDIYTRESLTQALAAYEGALVLVTHDRYLMQTLACPILYIEDGKAVRYGSFAALMNRNKGEELPAAKEPAAPARPAYGKEQRKRRADLRARLKAVEDEIEAVSAKVVELENEINSPEVLRDHVLLRDKCDELEDTRFHQQELFDEWEKLLEEQEQMEREE</sequence>
<evidence type="ECO:0000256" key="1">
    <source>
        <dbReference type="ARBA" id="ARBA00022741"/>
    </source>
</evidence>
<dbReference type="GO" id="GO:0005524">
    <property type="term" value="F:ATP binding"/>
    <property type="evidence" value="ECO:0007669"/>
    <property type="project" value="UniProtKB-KW"/>
</dbReference>
<dbReference type="Gene3D" id="1.10.287.380">
    <property type="entry name" value="Valyl-tRNA synthetase, C-terminal domain"/>
    <property type="match status" value="1"/>
</dbReference>
<feature type="non-terminal residue" evidence="5">
    <location>
        <position position="1"/>
    </location>
</feature>
<dbReference type="SUPFAM" id="SSF52540">
    <property type="entry name" value="P-loop containing nucleoside triphosphate hydrolases"/>
    <property type="match status" value="1"/>
</dbReference>
<gene>
    <name evidence="5" type="ORF">H9813_07670</name>
</gene>
<dbReference type="GO" id="GO:0016887">
    <property type="term" value="F:ATP hydrolysis activity"/>
    <property type="evidence" value="ECO:0007669"/>
    <property type="project" value="InterPro"/>
</dbReference>
<proteinExistence type="predicted"/>
<keyword evidence="1" id="KW-0547">Nucleotide-binding</keyword>
<accession>A0A9D2IZW8</accession>
<organism evidence="5 6">
    <name type="scientific">Candidatus Allofournierella merdipullorum</name>
    <dbReference type="NCBI Taxonomy" id="2838595"/>
    <lineage>
        <taxon>Bacteria</taxon>
        <taxon>Bacillati</taxon>
        <taxon>Bacillota</taxon>
        <taxon>Clostridia</taxon>
        <taxon>Eubacteriales</taxon>
        <taxon>Oscillospiraceae</taxon>
        <taxon>Allofournierella</taxon>
    </lineage>
</organism>
<dbReference type="InterPro" id="IPR027417">
    <property type="entry name" value="P-loop_NTPase"/>
</dbReference>
<feature type="region of interest" description="Disordered" evidence="3">
    <location>
        <begin position="170"/>
        <end position="189"/>
    </location>
</feature>
<evidence type="ECO:0000256" key="2">
    <source>
        <dbReference type="ARBA" id="ARBA00022840"/>
    </source>
</evidence>
<dbReference type="Pfam" id="PF00005">
    <property type="entry name" value="ABC_tran"/>
    <property type="match status" value="1"/>
</dbReference>
<dbReference type="PANTHER" id="PTHR42855">
    <property type="entry name" value="ABC TRANSPORTER ATP-BINDING SUBUNIT"/>
    <property type="match status" value="1"/>
</dbReference>
<keyword evidence="2 5" id="KW-0067">ATP-binding</keyword>
<dbReference type="EMBL" id="DXBV01000074">
    <property type="protein sequence ID" value="HIZ31087.1"/>
    <property type="molecule type" value="Genomic_DNA"/>
</dbReference>